<dbReference type="Pfam" id="PF13563">
    <property type="entry name" value="2_5_RNA_ligase2"/>
    <property type="match status" value="1"/>
</dbReference>
<dbReference type="HOGENOM" id="CLU_1479595_0_0_9"/>
<dbReference type="RefSeq" id="WP_015617732.1">
    <property type="nucleotide sequence ID" value="NC_021182.1"/>
</dbReference>
<evidence type="ECO:0000313" key="1">
    <source>
        <dbReference type="EMBL" id="AGK99466.1"/>
    </source>
</evidence>
<evidence type="ECO:0008006" key="3">
    <source>
        <dbReference type="Google" id="ProtNLM"/>
    </source>
</evidence>
<dbReference type="KEGG" id="cpas:Clopa_4783"/>
<evidence type="ECO:0000313" key="2">
    <source>
        <dbReference type="Proteomes" id="UP000013523"/>
    </source>
</evidence>
<dbReference type="EMBL" id="CP003261">
    <property type="protein sequence ID" value="AGK99466.1"/>
    <property type="molecule type" value="Genomic_DNA"/>
</dbReference>
<dbReference type="SUPFAM" id="SSF55144">
    <property type="entry name" value="LigT-like"/>
    <property type="match status" value="1"/>
</dbReference>
<dbReference type="STRING" id="86416.Clopa_4783"/>
<dbReference type="PATRIC" id="fig|86416.3.peg.4776"/>
<dbReference type="OrthoDB" id="2112057at2"/>
<proteinExistence type="predicted"/>
<protein>
    <recommendedName>
        <fullName evidence="3">2'-5' RNA ligase</fullName>
    </recommendedName>
</protein>
<dbReference type="AlphaFoldDB" id="R4KCR3"/>
<dbReference type="Proteomes" id="UP000013523">
    <property type="component" value="Chromosome"/>
</dbReference>
<reference evidence="1 2" key="1">
    <citation type="submission" date="2012-01" db="EMBL/GenBank/DDBJ databases">
        <title>Complete sequence of chromosome of Clostridium pasteurianum BC1.</title>
        <authorList>
            <consortium name="US DOE Joint Genome Institute"/>
            <person name="Lucas S."/>
            <person name="Han J."/>
            <person name="Lapidus A."/>
            <person name="Cheng J.-F."/>
            <person name="Goodwin L."/>
            <person name="Pitluck S."/>
            <person name="Peters L."/>
            <person name="Mikhailova N."/>
            <person name="Teshima H."/>
            <person name="Detter J.C."/>
            <person name="Han C."/>
            <person name="Tapia R."/>
            <person name="Land M."/>
            <person name="Hauser L."/>
            <person name="Kyrpides N."/>
            <person name="Ivanova N."/>
            <person name="Pagani I."/>
            <person name="Dunn J."/>
            <person name="Taghavi S."/>
            <person name="Francis A."/>
            <person name="van der Lelie D."/>
            <person name="Woyke T."/>
        </authorList>
    </citation>
    <scope>NUCLEOTIDE SEQUENCE [LARGE SCALE GENOMIC DNA]</scope>
    <source>
        <strain evidence="1 2">BC1</strain>
    </source>
</reference>
<dbReference type="InterPro" id="IPR009097">
    <property type="entry name" value="Cyclic_Pdiesterase"/>
</dbReference>
<accession>R4KCR3</accession>
<organism evidence="1 2">
    <name type="scientific">Clostridium pasteurianum BC1</name>
    <dbReference type="NCBI Taxonomy" id="86416"/>
    <lineage>
        <taxon>Bacteria</taxon>
        <taxon>Bacillati</taxon>
        <taxon>Bacillota</taxon>
        <taxon>Clostridia</taxon>
        <taxon>Eubacteriales</taxon>
        <taxon>Clostridiaceae</taxon>
        <taxon>Clostridium</taxon>
    </lineage>
</organism>
<dbReference type="eggNOG" id="COG1514">
    <property type="taxonomic scope" value="Bacteria"/>
</dbReference>
<name>R4KCR3_CLOPA</name>
<dbReference type="Gene3D" id="3.90.1140.10">
    <property type="entry name" value="Cyclic phosphodiesterase"/>
    <property type="match status" value="1"/>
</dbReference>
<keyword evidence="2" id="KW-1185">Reference proteome</keyword>
<gene>
    <name evidence="1" type="ORF">Clopa_4783</name>
</gene>
<sequence>MKYYLVALFDKDSYSFVESIQKNICKKYKLYRKLPVLHITLEVIDDPDIDKLDKIVSDVMKPYKRFRVELNGVICFDPPYKSVNLKVENKGYITRLVRHINENLKIHHFKVREDINNWDLHVSLASTNYAIRKWSTDEYRIACENTRNANPKKVARIDRLELWKPINNKKTMTVKSFSLKEY</sequence>